<dbReference type="Proteomes" id="UP000590811">
    <property type="component" value="Unassembled WGS sequence"/>
</dbReference>
<evidence type="ECO:0000313" key="7">
    <source>
        <dbReference type="Proteomes" id="UP000590811"/>
    </source>
</evidence>
<feature type="region of interest" description="Disordered" evidence="1">
    <location>
        <begin position="1"/>
        <end position="31"/>
    </location>
</feature>
<dbReference type="EMBL" id="RBXT01000001">
    <property type="protein sequence ID" value="RKT77814.1"/>
    <property type="molecule type" value="Genomic_DNA"/>
</dbReference>
<evidence type="ECO:0000256" key="1">
    <source>
        <dbReference type="SAM" id="MobiDB-lite"/>
    </source>
</evidence>
<evidence type="ECO:0000313" key="6">
    <source>
        <dbReference type="Proteomes" id="UP000278440"/>
    </source>
</evidence>
<feature type="domain" description="DNA-binding protein Rv2175c wHTH" evidence="3">
    <location>
        <begin position="39"/>
        <end position="84"/>
    </location>
</feature>
<comment type="caution">
    <text evidence="5">The sequence shown here is derived from an EMBL/GenBank/DDBJ whole genome shotgun (WGS) entry which is preliminary data.</text>
</comment>
<dbReference type="GO" id="GO:0003677">
    <property type="term" value="F:DNA binding"/>
    <property type="evidence" value="ECO:0007669"/>
    <property type="project" value="InterPro"/>
</dbReference>
<dbReference type="Proteomes" id="UP000278440">
    <property type="component" value="Unassembled WGS sequence"/>
</dbReference>
<proteinExistence type="predicted"/>
<evidence type="ECO:0000313" key="5">
    <source>
        <dbReference type="EMBL" id="RKT77814.1"/>
    </source>
</evidence>
<accession>A0A495XY86</accession>
<feature type="domain" description="Rv2175c C-terminal" evidence="2">
    <location>
        <begin position="92"/>
        <end position="147"/>
    </location>
</feature>
<name>A0A495XY86_9MICO</name>
<dbReference type="InterPro" id="IPR041098">
    <property type="entry name" value="Rv2175c_C"/>
</dbReference>
<feature type="compositionally biased region" description="Polar residues" evidence="1">
    <location>
        <begin position="16"/>
        <end position="31"/>
    </location>
</feature>
<reference evidence="4 7" key="2">
    <citation type="submission" date="2020-08" db="EMBL/GenBank/DDBJ databases">
        <title>Genomic Encyclopedia of Type Strains, Phase IV (KMG-V): Genome sequencing to study the core and pangenomes of soil and plant-associated prokaryotes.</title>
        <authorList>
            <person name="Whitman W."/>
        </authorList>
    </citation>
    <scope>NUCLEOTIDE SEQUENCE [LARGE SCALE GENOMIC DNA]</scope>
    <source>
        <strain evidence="4 7">B3ACCR2</strain>
    </source>
</reference>
<reference evidence="5 6" key="1">
    <citation type="submission" date="2018-10" db="EMBL/GenBank/DDBJ databases">
        <title>Sequencing the genomes of 1000 actinobacteria strains.</title>
        <authorList>
            <person name="Klenk H.-P."/>
        </authorList>
    </citation>
    <scope>NUCLEOTIDE SEQUENCE [LARGE SCALE GENOMIC DNA]</scope>
    <source>
        <strain evidence="5 6">DSM 44267</strain>
    </source>
</reference>
<dbReference type="EMBL" id="JACHVT010000001">
    <property type="protein sequence ID" value="MBB2984928.1"/>
    <property type="molecule type" value="Genomic_DNA"/>
</dbReference>
<dbReference type="Pfam" id="PF21531">
    <property type="entry name" value="Rv2175c_wHTH"/>
    <property type="match status" value="1"/>
</dbReference>
<sequence length="148" mass="16070">MTENDAAPADHRTDASTDATSEPETGGRSTTDLETLVGDWLTVPDIAERLGVSLSAVRTMLADRELIASRIGPRRVLAVPARFLTDEGPRPELRGTITVLADGGYDDDEAITWLYTPDSTLPVEGAPIDAMWAGFKTEVRRRAQELAF</sequence>
<evidence type="ECO:0000313" key="4">
    <source>
        <dbReference type="EMBL" id="MBB2984928.1"/>
    </source>
</evidence>
<organism evidence="5 6">
    <name type="scientific">Terracoccus luteus</name>
    <dbReference type="NCBI Taxonomy" id="53356"/>
    <lineage>
        <taxon>Bacteria</taxon>
        <taxon>Bacillati</taxon>
        <taxon>Actinomycetota</taxon>
        <taxon>Actinomycetes</taxon>
        <taxon>Micrococcales</taxon>
        <taxon>Intrasporangiaceae</taxon>
        <taxon>Terracoccus</taxon>
    </lineage>
</organism>
<protein>
    <submittedName>
        <fullName evidence="5">Excisionase family DNA binding protein</fullName>
    </submittedName>
</protein>
<dbReference type="InterPro" id="IPR048576">
    <property type="entry name" value="Rv2175c_wHTH"/>
</dbReference>
<evidence type="ECO:0000259" key="3">
    <source>
        <dbReference type="Pfam" id="PF21531"/>
    </source>
</evidence>
<dbReference type="AlphaFoldDB" id="A0A495XY86"/>
<dbReference type="Pfam" id="PF18367">
    <property type="entry name" value="Rv2175c_C"/>
    <property type="match status" value="1"/>
</dbReference>
<gene>
    <name evidence="5" type="ORF">DFJ68_1242</name>
    <name evidence="4" type="ORF">FHW14_000068</name>
</gene>
<evidence type="ECO:0000259" key="2">
    <source>
        <dbReference type="Pfam" id="PF18367"/>
    </source>
</evidence>
<keyword evidence="6" id="KW-1185">Reference proteome</keyword>